<evidence type="ECO:0000313" key="1">
    <source>
        <dbReference type="EMBL" id="KTF05842.1"/>
    </source>
</evidence>
<dbReference type="EMBL" id="AYSL01001528">
    <property type="protein sequence ID" value="KTF05842.1"/>
    <property type="molecule type" value="Genomic_DNA"/>
</dbReference>
<organism evidence="1">
    <name type="scientific">marine sediment metagenome</name>
    <dbReference type="NCBI Taxonomy" id="412755"/>
    <lineage>
        <taxon>unclassified sequences</taxon>
        <taxon>metagenomes</taxon>
        <taxon>ecological metagenomes</taxon>
    </lineage>
</organism>
<protein>
    <submittedName>
        <fullName evidence="1">Uncharacterized protein</fullName>
    </submittedName>
</protein>
<sequence length="29" mass="2947">YLMTTVGSAYKVEPPTGTAFMPVGGEVGS</sequence>
<dbReference type="AlphaFoldDB" id="A0A1B6NSD8"/>
<name>A0A1B6NSD8_9ZZZZ</name>
<proteinExistence type="predicted"/>
<feature type="non-terminal residue" evidence="1">
    <location>
        <position position="1"/>
    </location>
</feature>
<reference evidence="1" key="1">
    <citation type="submission" date="2013-11" db="EMBL/GenBank/DDBJ databases">
        <title>Microbial diversity, functional groups and degradation webs in Northern and Southern Mediterranean and Red Sea marine crude oil polluted sites.</title>
        <authorList>
            <person name="Daffonchio D."/>
            <person name="Mapelli F."/>
            <person name="Ferrer M."/>
            <person name="Richter M."/>
            <person name="Cherif A."/>
            <person name="Malkawi H.I."/>
            <person name="Yakimov M.M."/>
            <person name="Abdel-Fattah Y.R."/>
            <person name="Blaghen M."/>
            <person name="Golyshin P.N."/>
            <person name="Kalogerakis N."/>
            <person name="Boon N."/>
            <person name="Magagnini M."/>
            <person name="Fava F."/>
        </authorList>
    </citation>
    <scope>NUCLEOTIDE SEQUENCE</scope>
</reference>
<gene>
    <name evidence="1" type="ORF">MGSAQ_002661</name>
</gene>
<comment type="caution">
    <text evidence="1">The sequence shown here is derived from an EMBL/GenBank/DDBJ whole genome shotgun (WGS) entry which is preliminary data.</text>
</comment>
<accession>A0A1B6NSD8</accession>